<evidence type="ECO:0000313" key="3">
    <source>
        <dbReference type="Proteomes" id="UP000594034"/>
    </source>
</evidence>
<evidence type="ECO:0000256" key="1">
    <source>
        <dbReference type="SAM" id="SignalP"/>
    </source>
</evidence>
<sequence length="92" mass="9718">MIALVLAAAVAASDAPLGAVDMAATAAKVQADIKRMCPWVPIKVVECNNALPCSKAELKRVMELHNRCNDSLRRILACTASGVPVDVCKQSL</sequence>
<name>A0A5J6WYU0_9GAMM</name>
<organism evidence="2 3">
    <name type="scientific">Aeromonas simiae</name>
    <dbReference type="NCBI Taxonomy" id="218936"/>
    <lineage>
        <taxon>Bacteria</taxon>
        <taxon>Pseudomonadati</taxon>
        <taxon>Pseudomonadota</taxon>
        <taxon>Gammaproteobacteria</taxon>
        <taxon>Aeromonadales</taxon>
        <taxon>Aeromonadaceae</taxon>
        <taxon>Aeromonas</taxon>
    </lineage>
</organism>
<evidence type="ECO:0000313" key="2">
    <source>
        <dbReference type="EMBL" id="QFI55267.1"/>
    </source>
</evidence>
<dbReference type="AlphaFoldDB" id="A0A5J6WYU0"/>
<dbReference type="EMBL" id="CP040449">
    <property type="protein sequence ID" value="QFI55267.1"/>
    <property type="molecule type" value="Genomic_DNA"/>
</dbReference>
<gene>
    <name evidence="2" type="ORF">FE240_11585</name>
</gene>
<protein>
    <submittedName>
        <fullName evidence="2">Uncharacterized protein</fullName>
    </submittedName>
</protein>
<keyword evidence="3" id="KW-1185">Reference proteome</keyword>
<feature type="signal peptide" evidence="1">
    <location>
        <begin position="1"/>
        <end position="19"/>
    </location>
</feature>
<proteinExistence type="predicted"/>
<dbReference type="Proteomes" id="UP000594034">
    <property type="component" value="Chromosome"/>
</dbReference>
<dbReference type="RefSeq" id="WP_043168316.1">
    <property type="nucleotide sequence ID" value="NZ_CP040449.1"/>
</dbReference>
<accession>A0A5J6WYU0</accession>
<feature type="chain" id="PRO_5023807869" evidence="1">
    <location>
        <begin position="20"/>
        <end position="92"/>
    </location>
</feature>
<dbReference type="KEGG" id="asim:FE240_11585"/>
<reference evidence="2 3" key="1">
    <citation type="submission" date="2019-05" db="EMBL/GenBank/DDBJ databases">
        <title>OXA-830, a novel chromosomally encoded expanded-spectrum class D beta-lactamase in Aeromonas simiae.</title>
        <authorList>
            <person name="Zhou W."/>
            <person name="Chen Q."/>
        </authorList>
    </citation>
    <scope>NUCLEOTIDE SEQUENCE [LARGE SCALE GENOMIC DNA]</scope>
    <source>
        <strain evidence="2 3">A6</strain>
    </source>
</reference>
<keyword evidence="1" id="KW-0732">Signal</keyword>